<dbReference type="AlphaFoldDB" id="A0AAV9F0N7"/>
<reference evidence="2" key="2">
    <citation type="submission" date="2023-06" db="EMBL/GenBank/DDBJ databases">
        <authorList>
            <person name="Ma L."/>
            <person name="Liu K.-W."/>
            <person name="Li Z."/>
            <person name="Hsiao Y.-Y."/>
            <person name="Qi Y."/>
            <person name="Fu T."/>
            <person name="Tang G."/>
            <person name="Zhang D."/>
            <person name="Sun W.-H."/>
            <person name="Liu D.-K."/>
            <person name="Li Y."/>
            <person name="Chen G.-Z."/>
            <person name="Liu X.-D."/>
            <person name="Liao X.-Y."/>
            <person name="Jiang Y.-T."/>
            <person name="Yu X."/>
            <person name="Hao Y."/>
            <person name="Huang J."/>
            <person name="Zhao X.-W."/>
            <person name="Ke S."/>
            <person name="Chen Y.-Y."/>
            <person name="Wu W.-L."/>
            <person name="Hsu J.-L."/>
            <person name="Lin Y.-F."/>
            <person name="Huang M.-D."/>
            <person name="Li C.-Y."/>
            <person name="Huang L."/>
            <person name="Wang Z.-W."/>
            <person name="Zhao X."/>
            <person name="Zhong W.-Y."/>
            <person name="Peng D.-H."/>
            <person name="Ahmad S."/>
            <person name="Lan S."/>
            <person name="Zhang J.-S."/>
            <person name="Tsai W.-C."/>
            <person name="Van De Peer Y."/>
            <person name="Liu Z.-J."/>
        </authorList>
    </citation>
    <scope>NUCLEOTIDE SEQUENCE</scope>
    <source>
        <strain evidence="2">CP</strain>
        <tissue evidence="2">Leaves</tissue>
    </source>
</reference>
<sequence length="200" mass="21956">MDDDSDVEYLNVGIYLQLKELMLTASLNLSVEPLLEGYDILLGSFVDLSSWSDKASLANNNTSQIGNWNTLVKGGRVGTQFCRFRRRWSESFLFLNDGLSGITTKVRSSLKTEKVKDSFRILSNDQNSRRGADGESGRRTDRSEADMFFLDKRDREAKITVPGASHVRGGRDGGASGCRSASGTVRHRNLDALGSPALGS</sequence>
<protein>
    <submittedName>
        <fullName evidence="2">Uncharacterized protein</fullName>
    </submittedName>
</protein>
<gene>
    <name evidence="2" type="ORF">QJS10_CPB04g00060</name>
</gene>
<keyword evidence="3" id="KW-1185">Reference proteome</keyword>
<feature type="compositionally biased region" description="Basic and acidic residues" evidence="1">
    <location>
        <begin position="127"/>
        <end position="146"/>
    </location>
</feature>
<organism evidence="2 3">
    <name type="scientific">Acorus calamus</name>
    <name type="common">Sweet flag</name>
    <dbReference type="NCBI Taxonomy" id="4465"/>
    <lineage>
        <taxon>Eukaryota</taxon>
        <taxon>Viridiplantae</taxon>
        <taxon>Streptophyta</taxon>
        <taxon>Embryophyta</taxon>
        <taxon>Tracheophyta</taxon>
        <taxon>Spermatophyta</taxon>
        <taxon>Magnoliopsida</taxon>
        <taxon>Liliopsida</taxon>
        <taxon>Acoraceae</taxon>
        <taxon>Acorus</taxon>
    </lineage>
</organism>
<evidence type="ECO:0000256" key="1">
    <source>
        <dbReference type="SAM" id="MobiDB-lite"/>
    </source>
</evidence>
<comment type="caution">
    <text evidence="2">The sequence shown here is derived from an EMBL/GenBank/DDBJ whole genome shotgun (WGS) entry which is preliminary data.</text>
</comment>
<name>A0AAV9F0N7_ACOCL</name>
<dbReference type="EMBL" id="JAUJYO010000004">
    <property type="protein sequence ID" value="KAK1319255.1"/>
    <property type="molecule type" value="Genomic_DNA"/>
</dbReference>
<evidence type="ECO:0000313" key="2">
    <source>
        <dbReference type="EMBL" id="KAK1319255.1"/>
    </source>
</evidence>
<feature type="region of interest" description="Disordered" evidence="1">
    <location>
        <begin position="122"/>
        <end position="146"/>
    </location>
</feature>
<feature type="region of interest" description="Disordered" evidence="1">
    <location>
        <begin position="164"/>
        <end position="200"/>
    </location>
</feature>
<reference evidence="2" key="1">
    <citation type="journal article" date="2023" name="Nat. Commun.">
        <title>Diploid and tetraploid genomes of Acorus and the evolution of monocots.</title>
        <authorList>
            <person name="Ma L."/>
            <person name="Liu K.W."/>
            <person name="Li Z."/>
            <person name="Hsiao Y.Y."/>
            <person name="Qi Y."/>
            <person name="Fu T."/>
            <person name="Tang G.D."/>
            <person name="Zhang D."/>
            <person name="Sun W.H."/>
            <person name="Liu D.K."/>
            <person name="Li Y."/>
            <person name="Chen G.Z."/>
            <person name="Liu X.D."/>
            <person name="Liao X.Y."/>
            <person name="Jiang Y.T."/>
            <person name="Yu X."/>
            <person name="Hao Y."/>
            <person name="Huang J."/>
            <person name="Zhao X.W."/>
            <person name="Ke S."/>
            <person name="Chen Y.Y."/>
            <person name="Wu W.L."/>
            <person name="Hsu J.L."/>
            <person name="Lin Y.F."/>
            <person name="Huang M.D."/>
            <person name="Li C.Y."/>
            <person name="Huang L."/>
            <person name="Wang Z.W."/>
            <person name="Zhao X."/>
            <person name="Zhong W.Y."/>
            <person name="Peng D.H."/>
            <person name="Ahmad S."/>
            <person name="Lan S."/>
            <person name="Zhang J.S."/>
            <person name="Tsai W.C."/>
            <person name="Van de Peer Y."/>
            <person name="Liu Z.J."/>
        </authorList>
    </citation>
    <scope>NUCLEOTIDE SEQUENCE</scope>
    <source>
        <strain evidence="2">CP</strain>
    </source>
</reference>
<dbReference type="Proteomes" id="UP001180020">
    <property type="component" value="Unassembled WGS sequence"/>
</dbReference>
<accession>A0AAV9F0N7</accession>
<evidence type="ECO:0000313" key="3">
    <source>
        <dbReference type="Proteomes" id="UP001180020"/>
    </source>
</evidence>
<proteinExistence type="predicted"/>